<evidence type="ECO:0000313" key="2">
    <source>
        <dbReference type="Proteomes" id="UP000324897"/>
    </source>
</evidence>
<comment type="caution">
    <text evidence="1">The sequence shown here is derived from an EMBL/GenBank/DDBJ whole genome shotgun (WGS) entry which is preliminary data.</text>
</comment>
<dbReference type="Proteomes" id="UP000324897">
    <property type="component" value="Chromosome 3"/>
</dbReference>
<gene>
    <name evidence="1" type="ORF">EJB05_44281</name>
</gene>
<organism evidence="1 2">
    <name type="scientific">Eragrostis curvula</name>
    <name type="common">weeping love grass</name>
    <dbReference type="NCBI Taxonomy" id="38414"/>
    <lineage>
        <taxon>Eukaryota</taxon>
        <taxon>Viridiplantae</taxon>
        <taxon>Streptophyta</taxon>
        <taxon>Embryophyta</taxon>
        <taxon>Tracheophyta</taxon>
        <taxon>Spermatophyta</taxon>
        <taxon>Magnoliopsida</taxon>
        <taxon>Liliopsida</taxon>
        <taxon>Poales</taxon>
        <taxon>Poaceae</taxon>
        <taxon>PACMAD clade</taxon>
        <taxon>Chloridoideae</taxon>
        <taxon>Eragrostideae</taxon>
        <taxon>Eragrostidinae</taxon>
        <taxon>Eragrostis</taxon>
    </lineage>
</organism>
<name>A0A5J9THE6_9POAL</name>
<keyword evidence="2" id="KW-1185">Reference proteome</keyword>
<reference evidence="1 2" key="1">
    <citation type="journal article" date="2019" name="Sci. Rep.">
        <title>A high-quality genome of Eragrostis curvula grass provides insights into Poaceae evolution and supports new strategies to enhance forage quality.</title>
        <authorList>
            <person name="Carballo J."/>
            <person name="Santos B.A.C.M."/>
            <person name="Zappacosta D."/>
            <person name="Garbus I."/>
            <person name="Selva J.P."/>
            <person name="Gallo C.A."/>
            <person name="Diaz A."/>
            <person name="Albertini E."/>
            <person name="Caccamo M."/>
            <person name="Echenique V."/>
        </authorList>
    </citation>
    <scope>NUCLEOTIDE SEQUENCE [LARGE SCALE GENOMIC DNA]</scope>
    <source>
        <strain evidence="2">cv. Victoria</strain>
        <tissue evidence="1">Leaf</tissue>
    </source>
</reference>
<accession>A0A5J9THE6</accession>
<sequence>MVPCRFSISPSIWNTTTSRVAPMGFLHWTAGKGKAAGHHHLQVSVSIFSQLCFLSSEVQTCTYF</sequence>
<dbReference type="Gramene" id="TVU10735">
    <property type="protein sequence ID" value="TVU10735"/>
    <property type="gene ID" value="EJB05_44281"/>
</dbReference>
<protein>
    <submittedName>
        <fullName evidence="1">Uncharacterized protein</fullName>
    </submittedName>
</protein>
<proteinExistence type="predicted"/>
<dbReference type="AlphaFoldDB" id="A0A5J9THE6"/>
<dbReference type="EMBL" id="RWGY01000039">
    <property type="protein sequence ID" value="TVU10735.1"/>
    <property type="molecule type" value="Genomic_DNA"/>
</dbReference>
<evidence type="ECO:0000313" key="1">
    <source>
        <dbReference type="EMBL" id="TVU10735.1"/>
    </source>
</evidence>